<dbReference type="EMBL" id="JMKJ01000022">
    <property type="protein sequence ID" value="KGG52991.1"/>
    <property type="molecule type" value="Genomic_DNA"/>
</dbReference>
<reference evidence="11 12" key="1">
    <citation type="submission" date="2014-04" db="EMBL/GenBank/DDBJ databases">
        <title>A new species of microsporidia sheds light on the evolution of extreme parasitism.</title>
        <authorList>
            <person name="Haag K.L."/>
            <person name="James T.Y."/>
            <person name="Larsson R."/>
            <person name="Schaer T.M."/>
            <person name="Refardt D."/>
            <person name="Pombert J.-F."/>
            <person name="Ebert D."/>
        </authorList>
    </citation>
    <scope>NUCLEOTIDE SEQUENCE [LARGE SCALE GENOMIC DNA]</scope>
    <source>
        <strain evidence="11 12">UGP3</strain>
        <tissue evidence="11">Spores</tissue>
    </source>
</reference>
<feature type="region of interest" description="Disordered" evidence="9">
    <location>
        <begin position="1"/>
        <end position="26"/>
    </location>
</feature>
<dbReference type="GO" id="GO:0000324">
    <property type="term" value="C:fungal-type vacuole"/>
    <property type="evidence" value="ECO:0007669"/>
    <property type="project" value="TreeGrafter"/>
</dbReference>
<comment type="catalytic activity">
    <reaction evidence="2 8">
        <text>glutathione + H2O = L-cysteinylglycine + L-glutamate</text>
        <dbReference type="Rhea" id="RHEA:28807"/>
        <dbReference type="ChEBI" id="CHEBI:15377"/>
        <dbReference type="ChEBI" id="CHEBI:29985"/>
        <dbReference type="ChEBI" id="CHEBI:57925"/>
        <dbReference type="ChEBI" id="CHEBI:61694"/>
        <dbReference type="EC" id="3.4.19.13"/>
    </reaction>
</comment>
<keyword evidence="12" id="KW-1185">Reference proteome</keyword>
<evidence type="ECO:0000256" key="2">
    <source>
        <dbReference type="ARBA" id="ARBA00001089"/>
    </source>
</evidence>
<feature type="binding site" evidence="7">
    <location>
        <position position="152"/>
    </location>
    <ligand>
        <name>L-glutamate</name>
        <dbReference type="ChEBI" id="CHEBI:29985"/>
    </ligand>
</feature>
<dbReference type="OrthoDB" id="1081007at2759"/>
<gene>
    <name evidence="11" type="ORF">DI09_11p360</name>
</gene>
<feature type="transmembrane region" description="Helical" evidence="10">
    <location>
        <begin position="38"/>
        <end position="58"/>
    </location>
</feature>
<dbReference type="Gene3D" id="3.60.20.40">
    <property type="match status" value="1"/>
</dbReference>
<evidence type="ECO:0000313" key="11">
    <source>
        <dbReference type="EMBL" id="KGG52991.1"/>
    </source>
</evidence>
<dbReference type="SUPFAM" id="SSF56235">
    <property type="entry name" value="N-terminal nucleophile aminohydrolases (Ntn hydrolases)"/>
    <property type="match status" value="1"/>
</dbReference>
<comment type="pathway">
    <text evidence="3 8">Sulfur metabolism; glutathione metabolism.</text>
</comment>
<keyword evidence="8" id="KW-0808">Transferase</keyword>
<comment type="catalytic activity">
    <reaction evidence="1 8">
        <text>an S-substituted glutathione + H2O = an S-substituted L-cysteinylglycine + L-glutamate</text>
        <dbReference type="Rhea" id="RHEA:59468"/>
        <dbReference type="ChEBI" id="CHEBI:15377"/>
        <dbReference type="ChEBI" id="CHEBI:29985"/>
        <dbReference type="ChEBI" id="CHEBI:90779"/>
        <dbReference type="ChEBI" id="CHEBI:143103"/>
        <dbReference type="EC" id="3.4.19.13"/>
    </reaction>
</comment>
<keyword evidence="8" id="KW-0378">Hydrolase</keyword>
<dbReference type="InterPro" id="IPR000101">
    <property type="entry name" value="GGT_peptidase"/>
</dbReference>
<keyword evidence="8" id="KW-0012">Acyltransferase</keyword>
<keyword evidence="10" id="KW-0812">Transmembrane</keyword>
<feature type="binding site" evidence="7">
    <location>
        <position position="491"/>
    </location>
    <ligand>
        <name>L-glutamate</name>
        <dbReference type="ChEBI" id="CHEBI:29985"/>
    </ligand>
</feature>
<sequence length="599" mass="65727">MLEGSSSNIHSYQAPCGDRSNTVPKTSSRGRIYRKRKILLFLALILFLCGVIFISFYYSPSLLNTSSSTGNIGKQSKTVPIGVYTKAAVSSEVGLCSTIGKNTLLAGGSAVDAAIASLVCIGVVNNFSSGIGGGGFILIREPNGTSIVIDFRETAPSLAYKEMFENDVSQIVKGPLSIAIPAEIKGFSEAHKRFGKLPWKDLFWPSIKLAREGFRVPSELAMRLKKFESVILNEEGLSKTYTRNGSVYSEGEILKRGNLASTLELIAEQGADVFYHGQLAKTMVKNLRKAGAIISLKDLGSYNVVIRKPLEGFYRDRKVITAGIPASGSIVLQVLGILERFKLNRNTVENIHILVEALKHGYASRSLLGDPVPPFKEQTFPPEYYDVQFEEKDDHGTTHVSVLDEHGMAVSCTSTVNLEFGSKVLDHETGILFNNEMDDFSLSSFNNSFILPPNPHNFIGPRKRPASSSSPLIILGRNSSKVEAVLGGAGGSRIISATIQVRMQQTVINLFDYKMNAEESVSHLRLYHQYKPDFVRSIPDFLIPIDTNIVKHLKSRGHIVNILSAFKYLSMVQLVYRNPVNGVIEAVSDPRKQGAPDGY</sequence>
<dbReference type="Proteomes" id="UP000029725">
    <property type="component" value="Unassembled WGS sequence"/>
</dbReference>
<comment type="catalytic activity">
    <reaction evidence="5 8">
        <text>an N-terminal (5-L-glutamyl)-[peptide] + an alpha-amino acid = 5-L-glutamyl amino acid + an N-terminal L-alpha-aminoacyl-[peptide]</text>
        <dbReference type="Rhea" id="RHEA:23904"/>
        <dbReference type="Rhea" id="RHEA-COMP:9780"/>
        <dbReference type="Rhea" id="RHEA-COMP:9795"/>
        <dbReference type="ChEBI" id="CHEBI:77644"/>
        <dbReference type="ChEBI" id="CHEBI:78597"/>
        <dbReference type="ChEBI" id="CHEBI:78599"/>
        <dbReference type="ChEBI" id="CHEBI:78608"/>
        <dbReference type="EC" id="2.3.2.2"/>
    </reaction>
</comment>
<dbReference type="GO" id="GO:0036374">
    <property type="term" value="F:glutathione hydrolase activity"/>
    <property type="evidence" value="ECO:0007669"/>
    <property type="project" value="UniProtKB-UniRule"/>
</dbReference>
<dbReference type="InterPro" id="IPR043138">
    <property type="entry name" value="GGT_lsub"/>
</dbReference>
<dbReference type="VEuPathDB" id="MicrosporidiaDB:DI09_11p360"/>
<evidence type="ECO:0000256" key="5">
    <source>
        <dbReference type="ARBA" id="ARBA00047417"/>
    </source>
</evidence>
<dbReference type="PRINTS" id="PR01210">
    <property type="entry name" value="GGTRANSPTASE"/>
</dbReference>
<evidence type="ECO:0000256" key="4">
    <source>
        <dbReference type="ARBA" id="ARBA00009381"/>
    </source>
</evidence>
<dbReference type="Pfam" id="PF01019">
    <property type="entry name" value="G_glu_transpept"/>
    <property type="match status" value="2"/>
</dbReference>
<feature type="binding site" evidence="7">
    <location>
        <begin position="467"/>
        <end position="468"/>
    </location>
    <ligand>
        <name>L-glutamate</name>
        <dbReference type="ChEBI" id="CHEBI:29985"/>
    </ligand>
</feature>
<keyword evidence="10" id="KW-1133">Transmembrane helix</keyword>
<dbReference type="EC" id="3.4.19.13" evidence="8"/>
<dbReference type="GO" id="GO:0006751">
    <property type="term" value="P:glutathione catabolic process"/>
    <property type="evidence" value="ECO:0007669"/>
    <property type="project" value="UniProtKB-UniRule"/>
</dbReference>
<comment type="caution">
    <text evidence="11">The sequence shown here is derived from an EMBL/GenBank/DDBJ whole genome shotgun (WGS) entry which is preliminary data.</text>
</comment>
<dbReference type="GO" id="GO:0005886">
    <property type="term" value="C:plasma membrane"/>
    <property type="evidence" value="ECO:0007669"/>
    <property type="project" value="TreeGrafter"/>
</dbReference>
<accession>A0A098VZ35</accession>
<evidence type="ECO:0000256" key="1">
    <source>
        <dbReference type="ARBA" id="ARBA00001049"/>
    </source>
</evidence>
<organism evidence="11 12">
    <name type="scientific">Mitosporidium daphniae</name>
    <dbReference type="NCBI Taxonomy" id="1485682"/>
    <lineage>
        <taxon>Eukaryota</taxon>
        <taxon>Fungi</taxon>
        <taxon>Fungi incertae sedis</taxon>
        <taxon>Microsporidia</taxon>
        <taxon>Mitosporidium</taxon>
    </lineage>
</organism>
<evidence type="ECO:0000256" key="7">
    <source>
        <dbReference type="PIRSR" id="PIRSR600101-2"/>
    </source>
</evidence>
<evidence type="ECO:0000256" key="6">
    <source>
        <dbReference type="PIRSR" id="PIRSR600101-1"/>
    </source>
</evidence>
<dbReference type="HOGENOM" id="CLU_014813_4_1_1"/>
<keyword evidence="10" id="KW-0472">Membrane</keyword>
<feature type="binding site" evidence="7">
    <location>
        <begin position="415"/>
        <end position="417"/>
    </location>
    <ligand>
        <name>L-glutamate</name>
        <dbReference type="ChEBI" id="CHEBI:29985"/>
    </ligand>
</feature>
<evidence type="ECO:0000256" key="3">
    <source>
        <dbReference type="ARBA" id="ARBA00005115"/>
    </source>
</evidence>
<dbReference type="InterPro" id="IPR043137">
    <property type="entry name" value="GGT_ssub_C"/>
</dbReference>
<comment type="similarity">
    <text evidence="4">Belongs to the gamma-glutamyltransferase family.</text>
</comment>
<dbReference type="FunFam" id="3.60.20.40:FF:000001">
    <property type="entry name" value="Gamma-glutamyltranspeptidase 1"/>
    <property type="match status" value="1"/>
</dbReference>
<evidence type="ECO:0000256" key="9">
    <source>
        <dbReference type="SAM" id="MobiDB-lite"/>
    </source>
</evidence>
<evidence type="ECO:0000313" key="12">
    <source>
        <dbReference type="Proteomes" id="UP000029725"/>
    </source>
</evidence>
<feature type="active site" description="Nucleophile" evidence="6">
    <location>
        <position position="397"/>
    </location>
</feature>
<feature type="binding site" evidence="7">
    <location>
        <position position="439"/>
    </location>
    <ligand>
        <name>L-glutamate</name>
        <dbReference type="ChEBI" id="CHEBI:29985"/>
    </ligand>
</feature>
<dbReference type="InterPro" id="IPR029055">
    <property type="entry name" value="Ntn_hydrolases_N"/>
</dbReference>
<dbReference type="UniPathway" id="UPA00204"/>
<evidence type="ECO:0000256" key="8">
    <source>
        <dbReference type="RuleBase" id="RU368068"/>
    </source>
</evidence>
<dbReference type="RefSeq" id="XP_013239418.1">
    <property type="nucleotide sequence ID" value="XM_013383964.1"/>
</dbReference>
<name>A0A098VZ35_9MICR</name>
<dbReference type="PANTHER" id="PTHR11686">
    <property type="entry name" value="GAMMA GLUTAMYL TRANSPEPTIDASE"/>
    <property type="match status" value="1"/>
</dbReference>
<protein>
    <recommendedName>
        <fullName evidence="8">Glutathione hydrolase</fullName>
        <ecNumber evidence="8">2.3.2.2</ecNumber>
        <ecNumber evidence="8">3.4.19.13</ecNumber>
    </recommendedName>
    <alternativeName>
        <fullName evidence="8">Gamma-glutamyltransferase</fullName>
    </alternativeName>
    <alternativeName>
        <fullName evidence="8">Gamma-glutamyltranspeptidase</fullName>
    </alternativeName>
</protein>
<dbReference type="PANTHER" id="PTHR11686:SF9">
    <property type="entry name" value="RE13973P"/>
    <property type="match status" value="1"/>
</dbReference>
<dbReference type="Gene3D" id="1.10.246.130">
    <property type="match status" value="1"/>
</dbReference>
<proteinExistence type="inferred from homology"/>
<comment type="function">
    <text evidence="8">Cleaves the gamma-glutamyl peptide bond of glutathione and glutathione conjugates.</text>
</comment>
<feature type="compositionally biased region" description="Polar residues" evidence="9">
    <location>
        <begin position="1"/>
        <end position="11"/>
    </location>
</feature>
<dbReference type="AlphaFoldDB" id="A0A098VZ35"/>
<evidence type="ECO:0000256" key="10">
    <source>
        <dbReference type="SAM" id="Phobius"/>
    </source>
</evidence>
<dbReference type="GO" id="GO:0103068">
    <property type="term" value="F:leukotriene C4 gamma-glutamyl transferase activity"/>
    <property type="evidence" value="ECO:0007669"/>
    <property type="project" value="UniProtKB-EC"/>
</dbReference>
<dbReference type="EC" id="2.3.2.2" evidence="8"/>
<dbReference type="GeneID" id="25258146"/>